<dbReference type="Proteomes" id="UP001064489">
    <property type="component" value="Chromosome 3"/>
</dbReference>
<organism evidence="2 3">
    <name type="scientific">Acer negundo</name>
    <name type="common">Box elder</name>
    <dbReference type="NCBI Taxonomy" id="4023"/>
    <lineage>
        <taxon>Eukaryota</taxon>
        <taxon>Viridiplantae</taxon>
        <taxon>Streptophyta</taxon>
        <taxon>Embryophyta</taxon>
        <taxon>Tracheophyta</taxon>
        <taxon>Spermatophyta</taxon>
        <taxon>Magnoliopsida</taxon>
        <taxon>eudicotyledons</taxon>
        <taxon>Gunneridae</taxon>
        <taxon>Pentapetalae</taxon>
        <taxon>rosids</taxon>
        <taxon>malvids</taxon>
        <taxon>Sapindales</taxon>
        <taxon>Sapindaceae</taxon>
        <taxon>Hippocastanoideae</taxon>
        <taxon>Acereae</taxon>
        <taxon>Acer</taxon>
    </lineage>
</organism>
<evidence type="ECO:0000256" key="1">
    <source>
        <dbReference type="SAM" id="MobiDB-lite"/>
    </source>
</evidence>
<name>A0AAD5J7K0_ACENE</name>
<dbReference type="Pfam" id="PF14223">
    <property type="entry name" value="Retrotran_gag_2"/>
    <property type="match status" value="1"/>
</dbReference>
<sequence length="219" mass="25253">MEDGREQQQIWMRNFVQQQHEQMNGNGMSLGFSADLADAKVVEKILRSLPRKFDHVVANFEASNDLSSLTIDEWLESLQSHEDRMKRFYRCMNGHRSLRDILIPANDEINRVGQVARQFEEIDHFVKEMGNLGVPHDQVIQAKREVQDEQGVQDRQASYGDSQATRRSHPPSSHHFTTTHHFPTLTSPNPSFHISTSRAFLEREEVGDLAYIKVDLEQA</sequence>
<dbReference type="AlphaFoldDB" id="A0AAD5J7K0"/>
<accession>A0AAD5J7K0</accession>
<keyword evidence="3" id="KW-1185">Reference proteome</keyword>
<feature type="region of interest" description="Disordered" evidence="1">
    <location>
        <begin position="145"/>
        <end position="190"/>
    </location>
</feature>
<gene>
    <name evidence="2" type="ORF">LWI28_026179</name>
</gene>
<reference evidence="2" key="1">
    <citation type="journal article" date="2022" name="Plant J.">
        <title>Strategies of tolerance reflected in two North American maple genomes.</title>
        <authorList>
            <person name="McEvoy S.L."/>
            <person name="Sezen U.U."/>
            <person name="Trouern-Trend A."/>
            <person name="McMahon S.M."/>
            <person name="Schaberg P.G."/>
            <person name="Yang J."/>
            <person name="Wegrzyn J.L."/>
            <person name="Swenson N.G."/>
        </authorList>
    </citation>
    <scope>NUCLEOTIDE SEQUENCE</scope>
    <source>
        <strain evidence="2">91603</strain>
    </source>
</reference>
<dbReference type="EMBL" id="JAJSOW010000100">
    <property type="protein sequence ID" value="KAI9187268.1"/>
    <property type="molecule type" value="Genomic_DNA"/>
</dbReference>
<evidence type="ECO:0000313" key="3">
    <source>
        <dbReference type="Proteomes" id="UP001064489"/>
    </source>
</evidence>
<reference evidence="2" key="2">
    <citation type="submission" date="2023-02" db="EMBL/GenBank/DDBJ databases">
        <authorList>
            <person name="Swenson N.G."/>
            <person name="Wegrzyn J.L."/>
            <person name="Mcevoy S.L."/>
        </authorList>
    </citation>
    <scope>NUCLEOTIDE SEQUENCE</scope>
    <source>
        <strain evidence="2">91603</strain>
        <tissue evidence="2">Leaf</tissue>
    </source>
</reference>
<feature type="compositionally biased region" description="Polar residues" evidence="1">
    <location>
        <begin position="153"/>
        <end position="165"/>
    </location>
</feature>
<protein>
    <submittedName>
        <fullName evidence="2">Uncharacterized protein</fullName>
    </submittedName>
</protein>
<feature type="compositionally biased region" description="Low complexity" evidence="1">
    <location>
        <begin position="170"/>
        <end position="188"/>
    </location>
</feature>
<evidence type="ECO:0000313" key="2">
    <source>
        <dbReference type="EMBL" id="KAI9187268.1"/>
    </source>
</evidence>
<proteinExistence type="predicted"/>
<comment type="caution">
    <text evidence="2">The sequence shown here is derived from an EMBL/GenBank/DDBJ whole genome shotgun (WGS) entry which is preliminary data.</text>
</comment>